<feature type="compositionally biased region" description="Polar residues" evidence="1">
    <location>
        <begin position="1"/>
        <end position="12"/>
    </location>
</feature>
<dbReference type="AlphaFoldDB" id="A0A2N5TTL3"/>
<evidence type="ECO:0000313" key="3">
    <source>
        <dbReference type="Proteomes" id="UP000235388"/>
    </source>
</evidence>
<keyword evidence="3" id="KW-1185">Reference proteome</keyword>
<comment type="caution">
    <text evidence="2">The sequence shown here is derived from an EMBL/GenBank/DDBJ whole genome shotgun (WGS) entry which is preliminary data.</text>
</comment>
<feature type="non-terminal residue" evidence="2">
    <location>
        <position position="1"/>
    </location>
</feature>
<evidence type="ECO:0000313" key="2">
    <source>
        <dbReference type="EMBL" id="PLW28843.1"/>
    </source>
</evidence>
<feature type="region of interest" description="Disordered" evidence="1">
    <location>
        <begin position="1"/>
        <end position="28"/>
    </location>
</feature>
<evidence type="ECO:0000256" key="1">
    <source>
        <dbReference type="SAM" id="MobiDB-lite"/>
    </source>
</evidence>
<proteinExistence type="predicted"/>
<name>A0A2N5TTL3_9BASI</name>
<dbReference type="EMBL" id="PGCJ01000430">
    <property type="protein sequence ID" value="PLW28843.1"/>
    <property type="molecule type" value="Genomic_DNA"/>
</dbReference>
<reference evidence="2 3" key="1">
    <citation type="submission" date="2017-11" db="EMBL/GenBank/DDBJ databases">
        <title>De novo assembly and phasing of dikaryotic genomes from two isolates of Puccinia coronata f. sp. avenae, the causal agent of oat crown rust.</title>
        <authorList>
            <person name="Miller M.E."/>
            <person name="Zhang Y."/>
            <person name="Omidvar V."/>
            <person name="Sperschneider J."/>
            <person name="Schwessinger B."/>
            <person name="Raley C."/>
            <person name="Palmer J.M."/>
            <person name="Garnica D."/>
            <person name="Upadhyaya N."/>
            <person name="Rathjen J."/>
            <person name="Taylor J.M."/>
            <person name="Park R.F."/>
            <person name="Dodds P.N."/>
            <person name="Hirsch C.D."/>
            <person name="Kianian S.F."/>
            <person name="Figueroa M."/>
        </authorList>
    </citation>
    <scope>NUCLEOTIDE SEQUENCE [LARGE SCALE GENOMIC DNA]</scope>
    <source>
        <strain evidence="2">12NC29</strain>
    </source>
</reference>
<gene>
    <name evidence="2" type="ORF">PCANC_18405</name>
</gene>
<sequence>PPIDNPTGNNNGKPADDNDGEENVSTSESNKYDVTYACVPDETPISNVMHEAAIAIGKKQQFNYLLANVDIENKHQQLSGQACMSISYLLNLVQTIEPSQPSLCKDFLSKQNESKFQLIIMAPNGINPALNCDLMNTLRKEHNTDNHKTHSGNERKKQQNLLLPASDRPESNLDSTQVPQLSECSKLVALVLKQHSTQQSTIARMHQWNIQVKFTISENYSTQKMYIGKILAAYEHVSRKHCWVASITSQSKLSYIS</sequence>
<protein>
    <submittedName>
        <fullName evidence="2">Uncharacterized protein</fullName>
    </submittedName>
</protein>
<organism evidence="2 3">
    <name type="scientific">Puccinia coronata f. sp. avenae</name>
    <dbReference type="NCBI Taxonomy" id="200324"/>
    <lineage>
        <taxon>Eukaryota</taxon>
        <taxon>Fungi</taxon>
        <taxon>Dikarya</taxon>
        <taxon>Basidiomycota</taxon>
        <taxon>Pucciniomycotina</taxon>
        <taxon>Pucciniomycetes</taxon>
        <taxon>Pucciniales</taxon>
        <taxon>Pucciniaceae</taxon>
        <taxon>Puccinia</taxon>
    </lineage>
</organism>
<accession>A0A2N5TTL3</accession>
<dbReference type="Proteomes" id="UP000235388">
    <property type="component" value="Unassembled WGS sequence"/>
</dbReference>